<keyword evidence="6 15" id="KW-0812">Transmembrane</keyword>
<dbReference type="InterPro" id="IPR036097">
    <property type="entry name" value="HisK_dim/P_sf"/>
</dbReference>
<sequence>MQFGRKYFKDLDKKFKPPYQINIRYQLIVFVLIIAVFSLVTLSLITGLYFTNTSKSLRADKLYVAAQLKSSQIDQTLNYYYYQCSYLTTKAEIESSLLGYKAGNNSDANWYETTETLDKFLSSSNTFTNCVLYDSNLVEVLSVTNNGSGNHIPKSILSHLFPLSTNIPLPISVVTIGMVTNPIVNTTSDTYANYVSEDPNTLLSLTLPVITSESILLRNTETIGYLTIVVVANQLLNIVNNSDVSIGSDSASSYTPQASALDSFTMQVLGATYENSSVDGYNYIFPPKGTLPKFTQVKFPIENGSFIDESFSGTKTTGYDTDTKLLNQRVSIGYSKCSFNLVNWVAVITQPESVFLGPNTRLVRIIIITVFSITGFVVILTYCLAGVAVKPIVRLQRGTELIMNGRVSQQPYSAASNSKSDFAQNDDSKRNSHYYEDTFAKRYNNITPISLENVNRRSLQRSIVDTYPLSMENVDKSSRKHNHFSYHNSLKLFSNLFKTSNNSTSSIHLEEPKATKSIHQRNLSDTVISNIEKHDERIVVLDNHNEVILEKTPGEDAATDDHTNYVQNNEDFMSSVLTSYRVPVDSRVLKDELTVLTDTFNTMTHELDLYYSVLEDRVKERTKELEVAKIQAERANEAKTVFIANISHELRTPLNGILGMCSVALSSDNLDDELKDNLKLIYKSGELLLHLLTELLTFSKNVLKKTTLEKRSFMLLNDILHPLHSIFSKIAKDNGVQLQLILKPNQAREILWYGDSHRILQIVMNLVSNALKFTPTNGLVKVCVEVLGATKITHDLRESLFNKDREMSPFDDNKNNSLYSTQELHADEEKYVEVENRFKIIEGTQLEQSNISQNEGPNPFNSPLDDIQKSKNVNSSSSNTNDEEFDTTTTNSSLSDLQLDKRYEKQINNEDEFLDDGNFENKFMIKITVSDTGSGISPSLQSRIFEPFVQGDQTLSRQFGGTGLGLSIVKQLAKMMNGDVFLNSELGKGSEFSVYLEVDLLKQLSAGVEANDYNDEYNENSKRFRQKMNKWNNKKSLKERPTLVKKEKSYETSQSLRGSQTERSEKPVLMQSSTGTARSSHVVPTLNNLKPESSKSFDSKATQPEIQKVQQPEVTVSTTQSARILIAEDNKVNQEVIKRMLMLLKYKNLTLAADGLEALERLLDSEDESEESENKYKFNYDLIFMDVQMPKMDGLEATKKIREKGYEGPIVALTAFADEDNIQNCLDAGMNGFVSKPVKKKELKKTLEKYLS</sequence>
<evidence type="ECO:0000256" key="2">
    <source>
        <dbReference type="ARBA" id="ARBA00004370"/>
    </source>
</evidence>
<dbReference type="Gene3D" id="1.10.287.130">
    <property type="match status" value="1"/>
</dbReference>
<dbReference type="Pfam" id="PF02518">
    <property type="entry name" value="HATPase_c"/>
    <property type="match status" value="1"/>
</dbReference>
<dbReference type="PRINTS" id="PR00344">
    <property type="entry name" value="BCTRLSENSOR"/>
</dbReference>
<dbReference type="PANTHER" id="PTHR43047:SF72">
    <property type="entry name" value="OSMOSENSING HISTIDINE PROTEIN KINASE SLN1"/>
    <property type="match status" value="1"/>
</dbReference>
<dbReference type="InterPro" id="IPR011006">
    <property type="entry name" value="CheY-like_superfamily"/>
</dbReference>
<keyword evidence="19" id="KW-1185">Reference proteome</keyword>
<dbReference type="CDD" id="cd00082">
    <property type="entry name" value="HisKA"/>
    <property type="match status" value="1"/>
</dbReference>
<evidence type="ECO:0000256" key="9">
    <source>
        <dbReference type="ARBA" id="ARBA00022840"/>
    </source>
</evidence>
<evidence type="ECO:0000259" key="16">
    <source>
        <dbReference type="PROSITE" id="PS50109"/>
    </source>
</evidence>
<dbReference type="SMART" id="SM00387">
    <property type="entry name" value="HATPase_c"/>
    <property type="match status" value="1"/>
</dbReference>
<gene>
    <name evidence="18" type="ORF">HGUI_01918</name>
</gene>
<feature type="compositionally biased region" description="Low complexity" evidence="14">
    <location>
        <begin position="887"/>
        <end position="897"/>
    </location>
</feature>
<feature type="compositionally biased region" description="Basic residues" evidence="14">
    <location>
        <begin position="1024"/>
        <end position="1035"/>
    </location>
</feature>
<feature type="compositionally biased region" description="Polar residues" evidence="14">
    <location>
        <begin position="1070"/>
        <end position="1079"/>
    </location>
</feature>
<dbReference type="Proteomes" id="UP000183365">
    <property type="component" value="Unassembled WGS sequence"/>
</dbReference>
<dbReference type="EC" id="2.7.13.3" evidence="3"/>
<dbReference type="CDD" id="cd17546">
    <property type="entry name" value="REC_hyHK_CKI1_RcsC-like"/>
    <property type="match status" value="1"/>
</dbReference>
<proteinExistence type="predicted"/>
<evidence type="ECO:0000256" key="5">
    <source>
        <dbReference type="ARBA" id="ARBA00022679"/>
    </source>
</evidence>
<keyword evidence="8 18" id="KW-0418">Kinase</keyword>
<organism evidence="18 19">
    <name type="scientific">Hanseniaspora guilliermondii</name>
    <dbReference type="NCBI Taxonomy" id="56406"/>
    <lineage>
        <taxon>Eukaryota</taxon>
        <taxon>Fungi</taxon>
        <taxon>Dikarya</taxon>
        <taxon>Ascomycota</taxon>
        <taxon>Saccharomycotina</taxon>
        <taxon>Saccharomycetes</taxon>
        <taxon>Saccharomycodales</taxon>
        <taxon>Saccharomycodaceae</taxon>
        <taxon>Hanseniaspora</taxon>
    </lineage>
</organism>
<dbReference type="InterPro" id="IPR001789">
    <property type="entry name" value="Sig_transdc_resp-reg_receiver"/>
</dbReference>
<feature type="compositionally biased region" description="Low complexity" evidence="14">
    <location>
        <begin position="870"/>
        <end position="880"/>
    </location>
</feature>
<dbReference type="PROSITE" id="PS50109">
    <property type="entry name" value="HIS_KIN"/>
    <property type="match status" value="1"/>
</dbReference>
<evidence type="ECO:0000256" key="14">
    <source>
        <dbReference type="SAM" id="MobiDB-lite"/>
    </source>
</evidence>
<keyword evidence="10 15" id="KW-1133">Transmembrane helix</keyword>
<feature type="region of interest" description="Disordered" evidence="14">
    <location>
        <begin position="845"/>
        <end position="897"/>
    </location>
</feature>
<dbReference type="SUPFAM" id="SSF55874">
    <property type="entry name" value="ATPase domain of HSP90 chaperone/DNA topoisomerase II/histidine kinase"/>
    <property type="match status" value="2"/>
</dbReference>
<dbReference type="VEuPathDB" id="FungiDB:HGUI_01918"/>
<dbReference type="SMART" id="SM00448">
    <property type="entry name" value="REC"/>
    <property type="match status" value="1"/>
</dbReference>
<dbReference type="GO" id="GO:0005524">
    <property type="term" value="F:ATP binding"/>
    <property type="evidence" value="ECO:0007669"/>
    <property type="project" value="UniProtKB-KW"/>
</dbReference>
<dbReference type="InterPro" id="IPR003594">
    <property type="entry name" value="HATPase_dom"/>
</dbReference>
<name>A0A1L0FJE5_9ASCO</name>
<dbReference type="InterPro" id="IPR004358">
    <property type="entry name" value="Sig_transdc_His_kin-like_C"/>
</dbReference>
<dbReference type="GO" id="GO:0000155">
    <property type="term" value="F:phosphorelay sensor kinase activity"/>
    <property type="evidence" value="ECO:0007669"/>
    <property type="project" value="InterPro"/>
</dbReference>
<evidence type="ECO:0000256" key="3">
    <source>
        <dbReference type="ARBA" id="ARBA00012438"/>
    </source>
</evidence>
<reference evidence="19" key="1">
    <citation type="submission" date="2016-11" db="EMBL/GenBank/DDBJ databases">
        <authorList>
            <person name="Guldener U."/>
        </authorList>
    </citation>
    <scope>NUCLEOTIDE SEQUENCE [LARGE SCALE GENOMIC DNA]</scope>
</reference>
<feature type="transmembrane region" description="Helical" evidence="15">
    <location>
        <begin position="27"/>
        <end position="51"/>
    </location>
</feature>
<dbReference type="PANTHER" id="PTHR43047">
    <property type="entry name" value="TWO-COMPONENT HISTIDINE PROTEIN KINASE"/>
    <property type="match status" value="1"/>
</dbReference>
<dbReference type="InterPro" id="IPR003661">
    <property type="entry name" value="HisK_dim/P_dom"/>
</dbReference>
<evidence type="ECO:0000256" key="7">
    <source>
        <dbReference type="ARBA" id="ARBA00022741"/>
    </source>
</evidence>
<dbReference type="Gene3D" id="3.30.565.10">
    <property type="entry name" value="Histidine kinase-like ATPase, C-terminal domain"/>
    <property type="match status" value="1"/>
</dbReference>
<feature type="compositionally biased region" description="Basic and acidic residues" evidence="14">
    <location>
        <begin position="1036"/>
        <end position="1050"/>
    </location>
</feature>
<feature type="region of interest" description="Disordered" evidence="14">
    <location>
        <begin position="1024"/>
        <end position="1114"/>
    </location>
</feature>
<feature type="modified residue" description="4-aspartylphosphate" evidence="13">
    <location>
        <position position="1186"/>
    </location>
</feature>
<evidence type="ECO:0000256" key="13">
    <source>
        <dbReference type="PROSITE-ProRule" id="PRU00169"/>
    </source>
</evidence>
<keyword evidence="9" id="KW-0067">ATP-binding</keyword>
<keyword evidence="11" id="KW-0902">Two-component regulatory system</keyword>
<dbReference type="PROSITE" id="PS50110">
    <property type="entry name" value="RESPONSE_REGULATORY"/>
    <property type="match status" value="1"/>
</dbReference>
<accession>A0A1L0FJE5</accession>
<dbReference type="SUPFAM" id="SSF52172">
    <property type="entry name" value="CheY-like"/>
    <property type="match status" value="1"/>
</dbReference>
<dbReference type="GO" id="GO:0005034">
    <property type="term" value="F:osmosensor activity"/>
    <property type="evidence" value="ECO:0007669"/>
    <property type="project" value="EnsemblFungi"/>
</dbReference>
<evidence type="ECO:0000256" key="15">
    <source>
        <dbReference type="SAM" id="Phobius"/>
    </source>
</evidence>
<keyword evidence="4 13" id="KW-0597">Phosphoprotein</keyword>
<comment type="subcellular location">
    <subcellularLocation>
        <location evidence="2">Membrane</location>
    </subcellularLocation>
</comment>
<dbReference type="Gene3D" id="3.40.50.2300">
    <property type="match status" value="1"/>
</dbReference>
<dbReference type="GO" id="GO:0005886">
    <property type="term" value="C:plasma membrane"/>
    <property type="evidence" value="ECO:0007669"/>
    <property type="project" value="EnsemblFungi"/>
</dbReference>
<comment type="catalytic activity">
    <reaction evidence="1">
        <text>ATP + protein L-histidine = ADP + protein N-phospho-L-histidine.</text>
        <dbReference type="EC" id="2.7.13.3"/>
    </reaction>
</comment>
<keyword evidence="7" id="KW-0547">Nucleotide-binding</keyword>
<evidence type="ECO:0000256" key="4">
    <source>
        <dbReference type="ARBA" id="ARBA00022553"/>
    </source>
</evidence>
<dbReference type="Pfam" id="PF00512">
    <property type="entry name" value="HisKA"/>
    <property type="match status" value="1"/>
</dbReference>
<feature type="domain" description="Histidine kinase" evidence="16">
    <location>
        <begin position="645"/>
        <end position="1000"/>
    </location>
</feature>
<dbReference type="SUPFAM" id="SSF47384">
    <property type="entry name" value="Homodimeric domain of signal transducing histidine kinase"/>
    <property type="match status" value="1"/>
</dbReference>
<dbReference type="InterPro" id="IPR036890">
    <property type="entry name" value="HATPase_C_sf"/>
</dbReference>
<dbReference type="SMART" id="SM00388">
    <property type="entry name" value="HisKA"/>
    <property type="match status" value="1"/>
</dbReference>
<feature type="domain" description="Response regulatory" evidence="17">
    <location>
        <begin position="1123"/>
        <end position="1251"/>
    </location>
</feature>
<dbReference type="CDD" id="cd06225">
    <property type="entry name" value="HAMP"/>
    <property type="match status" value="1"/>
</dbReference>
<dbReference type="InterPro" id="IPR005467">
    <property type="entry name" value="His_kinase_dom"/>
</dbReference>
<dbReference type="GO" id="GO:0007234">
    <property type="term" value="P:osmosensory signaling via phosphorelay pathway"/>
    <property type="evidence" value="ECO:0007669"/>
    <property type="project" value="EnsemblFungi"/>
</dbReference>
<evidence type="ECO:0000259" key="17">
    <source>
        <dbReference type="PROSITE" id="PS50110"/>
    </source>
</evidence>
<dbReference type="FunFam" id="1.10.287.130:FF:000004">
    <property type="entry name" value="Ethylene receptor 1"/>
    <property type="match status" value="1"/>
</dbReference>
<dbReference type="AlphaFoldDB" id="A0A1L0FJE5"/>
<evidence type="ECO:0000256" key="8">
    <source>
        <dbReference type="ARBA" id="ARBA00022777"/>
    </source>
</evidence>
<evidence type="ECO:0000256" key="11">
    <source>
        <dbReference type="ARBA" id="ARBA00023012"/>
    </source>
</evidence>
<dbReference type="GO" id="GO:0009927">
    <property type="term" value="F:histidine phosphotransfer kinase activity"/>
    <property type="evidence" value="ECO:0007669"/>
    <property type="project" value="EnsemblFungi"/>
</dbReference>
<dbReference type="OrthoDB" id="60033at2759"/>
<evidence type="ECO:0000313" key="18">
    <source>
        <dbReference type="EMBL" id="SGZ39718.1"/>
    </source>
</evidence>
<protein>
    <recommendedName>
        <fullName evidence="3">histidine kinase</fullName>
        <ecNumber evidence="3">2.7.13.3</ecNumber>
    </recommendedName>
</protein>
<keyword evidence="5" id="KW-0808">Transferase</keyword>
<keyword evidence="12 15" id="KW-0472">Membrane</keyword>
<evidence type="ECO:0000256" key="10">
    <source>
        <dbReference type="ARBA" id="ARBA00022989"/>
    </source>
</evidence>
<dbReference type="Pfam" id="PF00072">
    <property type="entry name" value="Response_reg"/>
    <property type="match status" value="1"/>
</dbReference>
<dbReference type="EMBL" id="FQNF01000029">
    <property type="protein sequence ID" value="SGZ39718.1"/>
    <property type="molecule type" value="Genomic_DNA"/>
</dbReference>
<evidence type="ECO:0000256" key="12">
    <source>
        <dbReference type="ARBA" id="ARBA00023136"/>
    </source>
</evidence>
<evidence type="ECO:0000256" key="6">
    <source>
        <dbReference type="ARBA" id="ARBA00022692"/>
    </source>
</evidence>
<feature type="transmembrane region" description="Helical" evidence="15">
    <location>
        <begin position="365"/>
        <end position="389"/>
    </location>
</feature>
<feature type="compositionally biased region" description="Polar residues" evidence="14">
    <location>
        <begin position="1099"/>
        <end position="1114"/>
    </location>
</feature>
<feature type="compositionally biased region" description="Polar residues" evidence="14">
    <location>
        <begin position="845"/>
        <end position="861"/>
    </location>
</feature>
<evidence type="ECO:0000256" key="1">
    <source>
        <dbReference type="ARBA" id="ARBA00000085"/>
    </source>
</evidence>
<evidence type="ECO:0000313" key="19">
    <source>
        <dbReference type="Proteomes" id="UP000183365"/>
    </source>
</evidence>